<proteinExistence type="inferred from homology"/>
<evidence type="ECO:0000256" key="5">
    <source>
        <dbReference type="ARBA" id="ARBA00022737"/>
    </source>
</evidence>
<gene>
    <name evidence="12" type="ORF">PILCRDRAFT_813403</name>
</gene>
<reference evidence="12 13" key="1">
    <citation type="submission" date="2014-04" db="EMBL/GenBank/DDBJ databases">
        <authorList>
            <consortium name="DOE Joint Genome Institute"/>
            <person name="Kuo A."/>
            <person name="Tarkka M."/>
            <person name="Buscot F."/>
            <person name="Kohler A."/>
            <person name="Nagy L.G."/>
            <person name="Floudas D."/>
            <person name="Copeland A."/>
            <person name="Barry K.W."/>
            <person name="Cichocki N."/>
            <person name="Veneault-Fourrey C."/>
            <person name="LaButti K."/>
            <person name="Lindquist E.A."/>
            <person name="Lipzen A."/>
            <person name="Lundell T."/>
            <person name="Morin E."/>
            <person name="Murat C."/>
            <person name="Sun H."/>
            <person name="Tunlid A."/>
            <person name="Henrissat B."/>
            <person name="Grigoriev I.V."/>
            <person name="Hibbett D.S."/>
            <person name="Martin F."/>
            <person name="Nordberg H.P."/>
            <person name="Cantor M.N."/>
            <person name="Hua S.X."/>
        </authorList>
    </citation>
    <scope>NUCLEOTIDE SEQUENCE [LARGE SCALE GENOMIC DNA]</scope>
    <source>
        <strain evidence="12 13">F 1598</strain>
    </source>
</reference>
<comment type="catalytic activity">
    <reaction evidence="8">
        <text>H2O(in) = H2O(out)</text>
        <dbReference type="Rhea" id="RHEA:29667"/>
        <dbReference type="ChEBI" id="CHEBI:15377"/>
    </reaction>
</comment>
<evidence type="ECO:0000313" key="12">
    <source>
        <dbReference type="EMBL" id="KIM89462.1"/>
    </source>
</evidence>
<keyword evidence="13" id="KW-1185">Reference proteome</keyword>
<dbReference type="GO" id="GO:0015254">
    <property type="term" value="F:glycerol channel activity"/>
    <property type="evidence" value="ECO:0007669"/>
    <property type="project" value="TreeGrafter"/>
</dbReference>
<dbReference type="InterPro" id="IPR022357">
    <property type="entry name" value="MIP_CS"/>
</dbReference>
<feature type="transmembrane region" description="Helical" evidence="11">
    <location>
        <begin position="158"/>
        <end position="178"/>
    </location>
</feature>
<feature type="region of interest" description="Disordered" evidence="10">
    <location>
        <begin position="1"/>
        <end position="21"/>
    </location>
</feature>
<dbReference type="GO" id="GO:0005886">
    <property type="term" value="C:plasma membrane"/>
    <property type="evidence" value="ECO:0007669"/>
    <property type="project" value="TreeGrafter"/>
</dbReference>
<keyword evidence="4 9" id="KW-0812">Transmembrane</keyword>
<evidence type="ECO:0000256" key="9">
    <source>
        <dbReference type="RuleBase" id="RU000477"/>
    </source>
</evidence>
<dbReference type="AlphaFoldDB" id="A0A0C3CI49"/>
<accession>A0A0C3CI49</accession>
<keyword evidence="5" id="KW-0677">Repeat</keyword>
<feature type="transmembrane region" description="Helical" evidence="11">
    <location>
        <begin position="294"/>
        <end position="314"/>
    </location>
</feature>
<dbReference type="PANTHER" id="PTHR43829:SF9">
    <property type="entry name" value="AQUAPORIN-9"/>
    <property type="match status" value="1"/>
</dbReference>
<evidence type="ECO:0000256" key="1">
    <source>
        <dbReference type="ARBA" id="ARBA00004141"/>
    </source>
</evidence>
<dbReference type="PRINTS" id="PR00783">
    <property type="entry name" value="MINTRINSICP"/>
</dbReference>
<dbReference type="InterPro" id="IPR000425">
    <property type="entry name" value="MIP"/>
</dbReference>
<sequence>MADLEKNIHHSDSGSGLSSFDKSKTIRSENILAKRRASVQSHSSLEPRHEIIHCSHYTPYPNRWAKFRDYIREPMAEFFGTMILIIFGNGVNCQVVLSSNPAVASSPKGQYLSISFGWAVGVALGVWMCSGISGGHINPAVTLSFAVFRGFPWRKVPVFMFAQVLGAMCGAAIIYANYFHAIDLFEGGRGIRTLSTAGLFATYALPYMTSVSCFFSEFMATAVLLMIVMAITDKRNGPPPAGLVPLALFITILGIGASIGMETSYAVNPARDFGPRVFTAMVYGKQVFTFRNQYWVWCPIMAPFLGGLTGTLLYDAFLFVGSESIINTPNETARNQHLHACPEQRFRAPGGINEV</sequence>
<feature type="transmembrane region" description="Helical" evidence="11">
    <location>
        <begin position="78"/>
        <end position="97"/>
    </location>
</feature>
<evidence type="ECO:0000256" key="10">
    <source>
        <dbReference type="SAM" id="MobiDB-lite"/>
    </source>
</evidence>
<evidence type="ECO:0000256" key="3">
    <source>
        <dbReference type="ARBA" id="ARBA00022448"/>
    </source>
</evidence>
<dbReference type="InterPro" id="IPR050363">
    <property type="entry name" value="MIP/Aquaporin"/>
</dbReference>
<keyword evidence="3 9" id="KW-0813">Transport</keyword>
<protein>
    <recommendedName>
        <fullName evidence="14">Aquaporin</fullName>
    </recommendedName>
</protein>
<feature type="transmembrane region" description="Helical" evidence="11">
    <location>
        <begin position="117"/>
        <end position="137"/>
    </location>
</feature>
<evidence type="ECO:0000256" key="7">
    <source>
        <dbReference type="ARBA" id="ARBA00023136"/>
    </source>
</evidence>
<keyword evidence="6 11" id="KW-1133">Transmembrane helix</keyword>
<dbReference type="Gene3D" id="1.20.1080.10">
    <property type="entry name" value="Glycerol uptake facilitator protein"/>
    <property type="match status" value="1"/>
</dbReference>
<dbReference type="Proteomes" id="UP000054166">
    <property type="component" value="Unassembled WGS sequence"/>
</dbReference>
<feature type="transmembrane region" description="Helical" evidence="11">
    <location>
        <begin position="243"/>
        <end position="261"/>
    </location>
</feature>
<dbReference type="STRING" id="765440.A0A0C3CI49"/>
<dbReference type="InParanoid" id="A0A0C3CI49"/>
<evidence type="ECO:0000256" key="8">
    <source>
        <dbReference type="ARBA" id="ARBA00034651"/>
    </source>
</evidence>
<dbReference type="EMBL" id="KN832975">
    <property type="protein sequence ID" value="KIM89462.1"/>
    <property type="molecule type" value="Genomic_DNA"/>
</dbReference>
<dbReference type="GO" id="GO:0015250">
    <property type="term" value="F:water channel activity"/>
    <property type="evidence" value="ECO:0007669"/>
    <property type="project" value="TreeGrafter"/>
</dbReference>
<dbReference type="PANTHER" id="PTHR43829">
    <property type="entry name" value="AQUAPORIN OR AQUAGLYCEROPORIN RELATED"/>
    <property type="match status" value="1"/>
</dbReference>
<organism evidence="12 13">
    <name type="scientific">Piloderma croceum (strain F 1598)</name>
    <dbReference type="NCBI Taxonomy" id="765440"/>
    <lineage>
        <taxon>Eukaryota</taxon>
        <taxon>Fungi</taxon>
        <taxon>Dikarya</taxon>
        <taxon>Basidiomycota</taxon>
        <taxon>Agaricomycotina</taxon>
        <taxon>Agaricomycetes</taxon>
        <taxon>Agaricomycetidae</taxon>
        <taxon>Atheliales</taxon>
        <taxon>Atheliaceae</taxon>
        <taxon>Piloderma</taxon>
    </lineage>
</organism>
<feature type="transmembrane region" description="Helical" evidence="11">
    <location>
        <begin position="207"/>
        <end position="231"/>
    </location>
</feature>
<dbReference type="HOGENOM" id="CLU_020019_9_0_1"/>
<comment type="similarity">
    <text evidence="2 9">Belongs to the MIP/aquaporin (TC 1.A.8) family.</text>
</comment>
<dbReference type="InterPro" id="IPR023271">
    <property type="entry name" value="Aquaporin-like"/>
</dbReference>
<evidence type="ECO:0000256" key="2">
    <source>
        <dbReference type="ARBA" id="ARBA00006175"/>
    </source>
</evidence>
<keyword evidence="7 11" id="KW-0472">Membrane</keyword>
<evidence type="ECO:0000256" key="11">
    <source>
        <dbReference type="SAM" id="Phobius"/>
    </source>
</evidence>
<dbReference type="PROSITE" id="PS00221">
    <property type="entry name" value="MIP"/>
    <property type="match status" value="1"/>
</dbReference>
<feature type="compositionally biased region" description="Basic and acidic residues" evidence="10">
    <location>
        <begin position="1"/>
        <end position="12"/>
    </location>
</feature>
<dbReference type="SUPFAM" id="SSF81338">
    <property type="entry name" value="Aquaporin-like"/>
    <property type="match status" value="1"/>
</dbReference>
<name>A0A0C3CI49_PILCF</name>
<dbReference type="Pfam" id="PF00230">
    <property type="entry name" value="MIP"/>
    <property type="match status" value="1"/>
</dbReference>
<evidence type="ECO:0000256" key="6">
    <source>
        <dbReference type="ARBA" id="ARBA00022989"/>
    </source>
</evidence>
<evidence type="ECO:0000313" key="13">
    <source>
        <dbReference type="Proteomes" id="UP000054166"/>
    </source>
</evidence>
<dbReference type="CDD" id="cd00333">
    <property type="entry name" value="MIP"/>
    <property type="match status" value="1"/>
</dbReference>
<dbReference type="OrthoDB" id="3222at2759"/>
<dbReference type="FunFam" id="1.20.1080.10:FF:000027">
    <property type="entry name" value="MIP aquaporin"/>
    <property type="match status" value="1"/>
</dbReference>
<reference evidence="13" key="2">
    <citation type="submission" date="2015-01" db="EMBL/GenBank/DDBJ databases">
        <title>Evolutionary Origins and Diversification of the Mycorrhizal Mutualists.</title>
        <authorList>
            <consortium name="DOE Joint Genome Institute"/>
            <consortium name="Mycorrhizal Genomics Consortium"/>
            <person name="Kohler A."/>
            <person name="Kuo A."/>
            <person name="Nagy L.G."/>
            <person name="Floudas D."/>
            <person name="Copeland A."/>
            <person name="Barry K.W."/>
            <person name="Cichocki N."/>
            <person name="Veneault-Fourrey C."/>
            <person name="LaButti K."/>
            <person name="Lindquist E.A."/>
            <person name="Lipzen A."/>
            <person name="Lundell T."/>
            <person name="Morin E."/>
            <person name="Murat C."/>
            <person name="Riley R."/>
            <person name="Ohm R."/>
            <person name="Sun H."/>
            <person name="Tunlid A."/>
            <person name="Henrissat B."/>
            <person name="Grigoriev I.V."/>
            <person name="Hibbett D.S."/>
            <person name="Martin F."/>
        </authorList>
    </citation>
    <scope>NUCLEOTIDE SEQUENCE [LARGE SCALE GENOMIC DNA]</scope>
    <source>
        <strain evidence="13">F 1598</strain>
    </source>
</reference>
<dbReference type="NCBIfam" id="TIGR00861">
    <property type="entry name" value="MIP"/>
    <property type="match status" value="1"/>
</dbReference>
<comment type="subcellular location">
    <subcellularLocation>
        <location evidence="1">Membrane</location>
        <topology evidence="1">Multi-pass membrane protein</topology>
    </subcellularLocation>
</comment>
<evidence type="ECO:0000256" key="4">
    <source>
        <dbReference type="ARBA" id="ARBA00022692"/>
    </source>
</evidence>
<evidence type="ECO:0008006" key="14">
    <source>
        <dbReference type="Google" id="ProtNLM"/>
    </source>
</evidence>